<comment type="caution">
    <text evidence="1">The sequence shown here is derived from an EMBL/GenBank/DDBJ whole genome shotgun (WGS) entry which is preliminary data.</text>
</comment>
<dbReference type="EMBL" id="AZBU02000001">
    <property type="protein sequence ID" value="TMS32840.1"/>
    <property type="molecule type" value="Genomic_DNA"/>
</dbReference>
<name>A0A4U8UIN5_STECR</name>
<protein>
    <submittedName>
        <fullName evidence="1">Uncharacterized protein</fullName>
    </submittedName>
</protein>
<dbReference type="AlphaFoldDB" id="A0A4U8UIN5"/>
<reference evidence="1 2" key="1">
    <citation type="journal article" date="2015" name="Genome Biol.">
        <title>Comparative genomics of Steinernema reveals deeply conserved gene regulatory networks.</title>
        <authorList>
            <person name="Dillman A.R."/>
            <person name="Macchietto M."/>
            <person name="Porter C.F."/>
            <person name="Rogers A."/>
            <person name="Williams B."/>
            <person name="Antoshechkin I."/>
            <person name="Lee M.M."/>
            <person name="Goodwin Z."/>
            <person name="Lu X."/>
            <person name="Lewis E.E."/>
            <person name="Goodrich-Blair H."/>
            <person name="Stock S.P."/>
            <person name="Adams B.J."/>
            <person name="Sternberg P.W."/>
            <person name="Mortazavi A."/>
        </authorList>
    </citation>
    <scope>NUCLEOTIDE SEQUENCE [LARGE SCALE GENOMIC DNA]</scope>
    <source>
        <strain evidence="1 2">ALL</strain>
    </source>
</reference>
<keyword evidence="2" id="KW-1185">Reference proteome</keyword>
<organism evidence="1 2">
    <name type="scientific">Steinernema carpocapsae</name>
    <name type="common">Entomopathogenic nematode</name>
    <dbReference type="NCBI Taxonomy" id="34508"/>
    <lineage>
        <taxon>Eukaryota</taxon>
        <taxon>Metazoa</taxon>
        <taxon>Ecdysozoa</taxon>
        <taxon>Nematoda</taxon>
        <taxon>Chromadorea</taxon>
        <taxon>Rhabditida</taxon>
        <taxon>Tylenchina</taxon>
        <taxon>Panagrolaimomorpha</taxon>
        <taxon>Strongyloidoidea</taxon>
        <taxon>Steinernematidae</taxon>
        <taxon>Steinernema</taxon>
    </lineage>
</organism>
<evidence type="ECO:0000313" key="1">
    <source>
        <dbReference type="EMBL" id="TMS32840.1"/>
    </source>
</evidence>
<reference evidence="1 2" key="2">
    <citation type="journal article" date="2019" name="G3 (Bethesda)">
        <title>Hybrid Assembly of the Genome of the Entomopathogenic Nematode Steinernema carpocapsae Identifies the X-Chromosome.</title>
        <authorList>
            <person name="Serra L."/>
            <person name="Macchietto M."/>
            <person name="Macias-Munoz A."/>
            <person name="McGill C.J."/>
            <person name="Rodriguez I.M."/>
            <person name="Rodriguez B."/>
            <person name="Murad R."/>
            <person name="Mortazavi A."/>
        </authorList>
    </citation>
    <scope>NUCLEOTIDE SEQUENCE [LARGE SCALE GENOMIC DNA]</scope>
    <source>
        <strain evidence="1 2">ALL</strain>
    </source>
</reference>
<sequence length="245" mass="28340">MFEALLSSTFALYKPVLRYSEHFFHVFEALKMRSLRDIAIITLLTNPENHYEDTFPEGSFYKTLCDNFLLSYRRLQIAFDLLETNIPVEEIQLHTNGAIDLLDFMNKLKKTLSPRQFLILAIYTGVGVDVNVKRQIYLHIMSQDEQLKLFRMARKMVKLGDHFLMSILKIVAYQKRLDAASDVTRAIVRQAVELDSFSTLRAVLKNLENTTHQSLDALFADLPCKPSKKIETLIRTFINCKQGKS</sequence>
<evidence type="ECO:0000313" key="2">
    <source>
        <dbReference type="Proteomes" id="UP000298663"/>
    </source>
</evidence>
<dbReference type="Proteomes" id="UP000298663">
    <property type="component" value="Unassembled WGS sequence"/>
</dbReference>
<proteinExistence type="predicted"/>
<gene>
    <name evidence="1" type="ORF">L596_000640</name>
</gene>
<accession>A0A4U8UIN5</accession>